<reference evidence="5 6" key="1">
    <citation type="journal article" date="2014" name="Int. J. Syst. Evol. Microbiol.">
        <title>Complete genome sequence of Corynebacterium casei LMG S-19264T (=DSM 44701T), isolated from a smear-ripened cheese.</title>
        <authorList>
            <consortium name="US DOE Joint Genome Institute (JGI-PGF)"/>
            <person name="Walter F."/>
            <person name="Albersmeier A."/>
            <person name="Kalinowski J."/>
            <person name="Ruckert C."/>
        </authorList>
    </citation>
    <scope>NUCLEOTIDE SEQUENCE [LARGE SCALE GENOMIC DNA]</scope>
    <source>
        <strain evidence="5 6">CGMCC 1.7029</strain>
    </source>
</reference>
<dbReference type="GO" id="GO:0003700">
    <property type="term" value="F:DNA-binding transcription factor activity"/>
    <property type="evidence" value="ECO:0007669"/>
    <property type="project" value="InterPro"/>
</dbReference>
<dbReference type="SUPFAM" id="SSF46689">
    <property type="entry name" value="Homeodomain-like"/>
    <property type="match status" value="1"/>
</dbReference>
<dbReference type="GO" id="GO:0000976">
    <property type="term" value="F:transcription cis-regulatory region binding"/>
    <property type="evidence" value="ECO:0007669"/>
    <property type="project" value="TreeGrafter"/>
</dbReference>
<evidence type="ECO:0000313" key="6">
    <source>
        <dbReference type="Proteomes" id="UP000598196"/>
    </source>
</evidence>
<accession>A0A918DBH7</accession>
<keyword evidence="3" id="KW-0804">Transcription</keyword>
<gene>
    <name evidence="5" type="ORF">GCM10010991_04210</name>
</gene>
<dbReference type="Pfam" id="PF12625">
    <property type="entry name" value="Arabinose_bd"/>
    <property type="match status" value="1"/>
</dbReference>
<sequence>MPHAVPMIRALSLSPAISWLKARDIDCEPFLQPFGLSSAPFGDPFRPVPLLHVGGFLRALARKEGPDVACRIVAEASTTELALLGAVALGTRTPIEALSRISAVLPVFCSHEQLAIKVAPSSVDVWHSYTVKFDPETEHLLLQYAVAMADRLLGMTGAAGPRMTLIDLPPHPDFGVKHLRTWFGDAVRPSERRGTHIVLDASMAERPFPRVARDHLLSGRLPALEPIRGDGSFGGSVKTMLVSMLAEDIPTIREMAKLSGTSVRTFQRRLSGEGLVYSDLVEEVRQTHAMRLMSMPNATAKSVSGDLGYEYQSSFTRAMLRWTGASPKRFKSQRGNPG</sequence>
<organism evidence="5 6">
    <name type="scientific">Gemmobacter aquaticus</name>
    <dbReference type="NCBI Taxonomy" id="490185"/>
    <lineage>
        <taxon>Bacteria</taxon>
        <taxon>Pseudomonadati</taxon>
        <taxon>Pseudomonadota</taxon>
        <taxon>Alphaproteobacteria</taxon>
        <taxon>Rhodobacterales</taxon>
        <taxon>Paracoccaceae</taxon>
        <taxon>Gemmobacter</taxon>
    </lineage>
</organism>
<comment type="caution">
    <text evidence="5">The sequence shown here is derived from an EMBL/GenBank/DDBJ whole genome shotgun (WGS) entry which is preliminary data.</text>
</comment>
<dbReference type="GO" id="GO:0005829">
    <property type="term" value="C:cytosol"/>
    <property type="evidence" value="ECO:0007669"/>
    <property type="project" value="TreeGrafter"/>
</dbReference>
<dbReference type="InterPro" id="IPR018060">
    <property type="entry name" value="HTH_AraC"/>
</dbReference>
<dbReference type="PROSITE" id="PS01124">
    <property type="entry name" value="HTH_ARAC_FAMILY_2"/>
    <property type="match status" value="1"/>
</dbReference>
<keyword evidence="1" id="KW-0805">Transcription regulation</keyword>
<dbReference type="PANTHER" id="PTHR47894:SF4">
    <property type="entry name" value="HTH-TYPE TRANSCRIPTIONAL REGULATOR GADX"/>
    <property type="match status" value="1"/>
</dbReference>
<proteinExistence type="predicted"/>
<dbReference type="Gene3D" id="1.10.10.60">
    <property type="entry name" value="Homeodomain-like"/>
    <property type="match status" value="1"/>
</dbReference>
<name>A0A918DBH7_9RHOB</name>
<dbReference type="Pfam" id="PF12833">
    <property type="entry name" value="HTH_18"/>
    <property type="match status" value="1"/>
</dbReference>
<dbReference type="SMART" id="SM00342">
    <property type="entry name" value="HTH_ARAC"/>
    <property type="match status" value="1"/>
</dbReference>
<protein>
    <recommendedName>
        <fullName evidence="4">HTH araC/xylS-type domain-containing protein</fullName>
    </recommendedName>
</protein>
<evidence type="ECO:0000313" key="5">
    <source>
        <dbReference type="EMBL" id="GGO25022.1"/>
    </source>
</evidence>
<dbReference type="OrthoDB" id="9805730at2"/>
<keyword evidence="6" id="KW-1185">Reference proteome</keyword>
<dbReference type="InterPro" id="IPR009057">
    <property type="entry name" value="Homeodomain-like_sf"/>
</dbReference>
<keyword evidence="2" id="KW-0238">DNA-binding</keyword>
<evidence type="ECO:0000256" key="2">
    <source>
        <dbReference type="ARBA" id="ARBA00023125"/>
    </source>
</evidence>
<evidence type="ECO:0000256" key="3">
    <source>
        <dbReference type="ARBA" id="ARBA00023163"/>
    </source>
</evidence>
<dbReference type="PANTHER" id="PTHR47894">
    <property type="entry name" value="HTH-TYPE TRANSCRIPTIONAL REGULATOR GADX"/>
    <property type="match status" value="1"/>
</dbReference>
<evidence type="ECO:0000256" key="1">
    <source>
        <dbReference type="ARBA" id="ARBA00023015"/>
    </source>
</evidence>
<dbReference type="Proteomes" id="UP000598196">
    <property type="component" value="Unassembled WGS sequence"/>
</dbReference>
<dbReference type="AlphaFoldDB" id="A0A918DBH7"/>
<dbReference type="InterPro" id="IPR032687">
    <property type="entry name" value="AraC-type_N"/>
</dbReference>
<dbReference type="EMBL" id="BMLP01000001">
    <property type="protein sequence ID" value="GGO25022.1"/>
    <property type="molecule type" value="Genomic_DNA"/>
</dbReference>
<evidence type="ECO:0000259" key="4">
    <source>
        <dbReference type="PROSITE" id="PS01124"/>
    </source>
</evidence>
<feature type="domain" description="HTH araC/xylS-type" evidence="4">
    <location>
        <begin position="235"/>
        <end position="333"/>
    </location>
</feature>